<dbReference type="CDD" id="cd19494">
    <property type="entry name" value="Elp4"/>
    <property type="match status" value="1"/>
</dbReference>
<dbReference type="GO" id="GO:0008023">
    <property type="term" value="C:transcription elongation factor complex"/>
    <property type="evidence" value="ECO:0007669"/>
    <property type="project" value="TreeGrafter"/>
</dbReference>
<dbReference type="Proteomes" id="UP000694392">
    <property type="component" value="Unplaced"/>
</dbReference>
<evidence type="ECO:0000313" key="10">
    <source>
        <dbReference type="Ensembl" id="ENSSPUP00000006564.1"/>
    </source>
</evidence>
<comment type="similarity">
    <text evidence="4">Belongs to the ELP4 family.</text>
</comment>
<protein>
    <recommendedName>
        <fullName evidence="5">Elongator complex protein 4</fullName>
    </recommendedName>
</protein>
<dbReference type="GO" id="GO:0005737">
    <property type="term" value="C:cytoplasm"/>
    <property type="evidence" value="ECO:0007669"/>
    <property type="project" value="UniProtKB-SubCell"/>
</dbReference>
<evidence type="ECO:0000313" key="11">
    <source>
        <dbReference type="Proteomes" id="UP000694392"/>
    </source>
</evidence>
<evidence type="ECO:0000256" key="9">
    <source>
        <dbReference type="ARBA" id="ARBA00045238"/>
    </source>
</evidence>
<comment type="pathway">
    <text evidence="3">tRNA modification; 5-methoxycarbonylmethyl-2-thiouridine-tRNA biosynthesis.</text>
</comment>
<name>A0A8D0GGN9_SPHPU</name>
<comment type="function">
    <text evidence="9">Component of the elongator complex which is required for multiple tRNA modifications, including mcm5U (5-methoxycarbonylmethyl uridine), mcm5s2U (5-methoxycarbonylmethyl-2-thiouridine), and ncm5U (5-carbamoylmethyl uridine). The elongator complex catalyzes the formation of carboxymethyluridine in the wobble base at position 34 in tRNAs.</text>
</comment>
<dbReference type="Pfam" id="PF05625">
    <property type="entry name" value="PAXNEB"/>
    <property type="match status" value="1"/>
</dbReference>
<proteinExistence type="inferred from homology"/>
<dbReference type="GO" id="GO:0002098">
    <property type="term" value="P:tRNA wobble uridine modification"/>
    <property type="evidence" value="ECO:0007669"/>
    <property type="project" value="InterPro"/>
</dbReference>
<dbReference type="Gene3D" id="3.40.50.300">
    <property type="entry name" value="P-loop containing nucleotide triphosphate hydrolases"/>
    <property type="match status" value="1"/>
</dbReference>
<dbReference type="UniPathway" id="UPA00988"/>
<sequence>MAALATGGAVRSEGATSFQRKVQVSGRLAAIAGTKPSVRHGQLLISSGLPSLDCVLGGGLAVGTLLLIEEDKYNIYSNLLFKYFLAEGIVCGHKLFIASAKEDPADILKELPSPLFDDSKKELNEDATAIKCKQESQEFMKIACRYQNLPKMETIFKIWVRHLFCLYQLFF</sequence>
<reference evidence="10" key="1">
    <citation type="submission" date="2025-08" db="UniProtKB">
        <authorList>
            <consortium name="Ensembl"/>
        </authorList>
    </citation>
    <scope>IDENTIFICATION</scope>
</reference>
<dbReference type="OMA" id="CKQESQE"/>
<reference evidence="10" key="2">
    <citation type="submission" date="2025-09" db="UniProtKB">
        <authorList>
            <consortium name="Ensembl"/>
        </authorList>
    </citation>
    <scope>IDENTIFICATION</scope>
</reference>
<comment type="subcellular location">
    <subcellularLocation>
        <location evidence="2">Cytoplasm</location>
    </subcellularLocation>
    <subcellularLocation>
        <location evidence="1">Nucleus</location>
    </subcellularLocation>
</comment>
<evidence type="ECO:0000256" key="5">
    <source>
        <dbReference type="ARBA" id="ARBA00020265"/>
    </source>
</evidence>
<dbReference type="GeneTree" id="ENSGT00390000001443"/>
<accession>A0A8D0GGN9</accession>
<dbReference type="InterPro" id="IPR027417">
    <property type="entry name" value="P-loop_NTPase"/>
</dbReference>
<keyword evidence="8" id="KW-0539">Nucleus</keyword>
<dbReference type="InterPro" id="IPR008728">
    <property type="entry name" value="Elongator_complex_protein_4"/>
</dbReference>
<evidence type="ECO:0000256" key="8">
    <source>
        <dbReference type="ARBA" id="ARBA00023242"/>
    </source>
</evidence>
<evidence type="ECO:0000256" key="3">
    <source>
        <dbReference type="ARBA" id="ARBA00005043"/>
    </source>
</evidence>
<dbReference type="PANTHER" id="PTHR12896">
    <property type="entry name" value="PAX6 NEIGHBOR PROTEIN PAXNEB"/>
    <property type="match status" value="1"/>
</dbReference>
<keyword evidence="7" id="KW-0819">tRNA processing</keyword>
<evidence type="ECO:0000256" key="2">
    <source>
        <dbReference type="ARBA" id="ARBA00004496"/>
    </source>
</evidence>
<evidence type="ECO:0000256" key="4">
    <source>
        <dbReference type="ARBA" id="ARBA00007573"/>
    </source>
</evidence>
<dbReference type="GO" id="GO:0033588">
    <property type="term" value="C:elongator holoenzyme complex"/>
    <property type="evidence" value="ECO:0007669"/>
    <property type="project" value="InterPro"/>
</dbReference>
<dbReference type="AlphaFoldDB" id="A0A8D0GGN9"/>
<evidence type="ECO:0000256" key="7">
    <source>
        <dbReference type="ARBA" id="ARBA00022694"/>
    </source>
</evidence>
<keyword evidence="6" id="KW-0963">Cytoplasm</keyword>
<dbReference type="Ensembl" id="ENSSPUT00000006983.1">
    <property type="protein sequence ID" value="ENSSPUP00000006564.1"/>
    <property type="gene ID" value="ENSSPUG00000004996.1"/>
</dbReference>
<evidence type="ECO:0000256" key="1">
    <source>
        <dbReference type="ARBA" id="ARBA00004123"/>
    </source>
</evidence>
<keyword evidence="11" id="KW-1185">Reference proteome</keyword>
<dbReference type="PANTHER" id="PTHR12896:SF1">
    <property type="entry name" value="ELONGATOR COMPLEX PROTEIN 4"/>
    <property type="match status" value="1"/>
</dbReference>
<evidence type="ECO:0000256" key="6">
    <source>
        <dbReference type="ARBA" id="ARBA00022490"/>
    </source>
</evidence>
<organism evidence="10 11">
    <name type="scientific">Sphenodon punctatus</name>
    <name type="common">Tuatara</name>
    <name type="synonym">Hatteria punctata</name>
    <dbReference type="NCBI Taxonomy" id="8508"/>
    <lineage>
        <taxon>Eukaryota</taxon>
        <taxon>Metazoa</taxon>
        <taxon>Chordata</taxon>
        <taxon>Craniata</taxon>
        <taxon>Vertebrata</taxon>
        <taxon>Euteleostomi</taxon>
        <taxon>Lepidosauria</taxon>
        <taxon>Sphenodontia</taxon>
        <taxon>Sphenodontidae</taxon>
        <taxon>Sphenodon</taxon>
    </lineage>
</organism>